<gene>
    <name evidence="10" type="ORF">A3A70_00095</name>
</gene>
<keyword evidence="6" id="KW-0239">DNA-directed DNA polymerase</keyword>
<evidence type="ECO:0000256" key="5">
    <source>
        <dbReference type="ARBA" id="ARBA00022695"/>
    </source>
</evidence>
<evidence type="ECO:0000256" key="7">
    <source>
        <dbReference type="ARBA" id="ARBA00049244"/>
    </source>
</evidence>
<dbReference type="InterPro" id="IPR043502">
    <property type="entry name" value="DNA/RNA_pol_sf"/>
</dbReference>
<comment type="caution">
    <text evidence="10">The sequence shown here is derived from an EMBL/GenBank/DDBJ whole genome shotgun (WGS) entry which is preliminary data.</text>
</comment>
<dbReference type="GO" id="GO:0008408">
    <property type="term" value="F:3'-5' exonuclease activity"/>
    <property type="evidence" value="ECO:0007669"/>
    <property type="project" value="InterPro"/>
</dbReference>
<dbReference type="STRING" id="1802627.A3A70_00095"/>
<dbReference type="InterPro" id="IPR036397">
    <property type="entry name" value="RNaseH_sf"/>
</dbReference>
<reference evidence="10 11" key="1">
    <citation type="journal article" date="2016" name="Nat. Commun.">
        <title>Thousands of microbial genomes shed light on interconnected biogeochemical processes in an aquifer system.</title>
        <authorList>
            <person name="Anantharaman K."/>
            <person name="Brown C.T."/>
            <person name="Hug L.A."/>
            <person name="Sharon I."/>
            <person name="Castelle C.J."/>
            <person name="Probst A.J."/>
            <person name="Thomas B.C."/>
            <person name="Singh A."/>
            <person name="Wilkins M.J."/>
            <person name="Karaoz U."/>
            <person name="Brodie E.L."/>
            <person name="Williams K.H."/>
            <person name="Hubbard S.S."/>
            <person name="Banfield J.F."/>
        </authorList>
    </citation>
    <scope>NUCLEOTIDE SEQUENCE [LARGE SCALE GENOMIC DNA]</scope>
</reference>
<comment type="catalytic activity">
    <reaction evidence="7">
        <text>DNA(n) + a 2'-deoxyribonucleoside 5'-triphosphate = DNA(n+1) + diphosphate</text>
        <dbReference type="Rhea" id="RHEA:22508"/>
        <dbReference type="Rhea" id="RHEA-COMP:17339"/>
        <dbReference type="Rhea" id="RHEA-COMP:17340"/>
        <dbReference type="ChEBI" id="CHEBI:33019"/>
        <dbReference type="ChEBI" id="CHEBI:61560"/>
        <dbReference type="ChEBI" id="CHEBI:173112"/>
        <dbReference type="EC" id="2.7.7.7"/>
    </reaction>
</comment>
<evidence type="ECO:0000256" key="1">
    <source>
        <dbReference type="ARBA" id="ARBA00007705"/>
    </source>
</evidence>
<dbReference type="EC" id="2.7.7.7" evidence="2"/>
<dbReference type="GO" id="GO:0006302">
    <property type="term" value="P:double-strand break repair"/>
    <property type="evidence" value="ECO:0007669"/>
    <property type="project" value="TreeGrafter"/>
</dbReference>
<evidence type="ECO:0000256" key="2">
    <source>
        <dbReference type="ARBA" id="ARBA00012417"/>
    </source>
</evidence>
<dbReference type="InterPro" id="IPR019760">
    <property type="entry name" value="DNA-dir_DNA_pol_A_CS"/>
</dbReference>
<dbReference type="InterPro" id="IPR012337">
    <property type="entry name" value="RNaseH-like_sf"/>
</dbReference>
<evidence type="ECO:0000313" key="10">
    <source>
        <dbReference type="EMBL" id="OGC59703.1"/>
    </source>
</evidence>
<sequence>MDLKFNPDKPDYELVQDQTRLTEILPTLAKADLLAVDLEATGLDPLSSKIITVQLAVAEKAFILDADKLDLSVLKELLENPKPLKVLQNAAYDYKFLKHHLGITVEKVFDTMLAERILTMGKSRQISLLAIAKKYLDIDLDKSIRRSFETHSGELTEQQLIYSALDVITLLPICRQMIEELKKEKLVQIAHLEFQLIPVVADMESKGIKVDQNKWLEMIKQMELKRNDAESLIQEYLLPYYEKSQSDLFGGKPKVINLNSPLQVLEAFRKVGIDIPSTGVKILMQTNHDLAKMLLEYRKYEKLLSAFGNGILEKINPKTGRLHPNFIQMGADTGRFSCNNPNLQQIPATATFRECFIPESGYDFVVCDYSQQELRVLASLSKDPLLMKAYKDDLDLHTLTASEMFKIPLEQFFQEKIPEELKKYRNSAKIINFGIAYGMGPGALSSLLGVSSDEARIYLDRYSNTYKGVTRWLNTAAKSAVAHGYSLTIIGRKRWYQLPEKDDIEYRRLIGDIERQGKNSPIQGTSADMTKKALIYIKNRLTKENLDAFLILAIHDEIVVEASKSCSKQVKKIVEEEMIRAGTEMLENVPVKVGASVTGVWEH</sequence>
<dbReference type="PANTHER" id="PTHR10133">
    <property type="entry name" value="DNA POLYMERASE I"/>
    <property type="match status" value="1"/>
</dbReference>
<dbReference type="GO" id="GO:0006261">
    <property type="term" value="P:DNA-templated DNA replication"/>
    <property type="evidence" value="ECO:0007669"/>
    <property type="project" value="InterPro"/>
</dbReference>
<evidence type="ECO:0000259" key="9">
    <source>
        <dbReference type="SMART" id="SM00482"/>
    </source>
</evidence>
<protein>
    <recommendedName>
        <fullName evidence="3">DNA polymerase I</fullName>
        <ecNumber evidence="2">2.7.7.7</ecNumber>
    </recommendedName>
</protein>
<feature type="domain" description="3'-5' exonuclease" evidence="8">
    <location>
        <begin position="12"/>
        <end position="182"/>
    </location>
</feature>
<dbReference type="InterPro" id="IPR002562">
    <property type="entry name" value="3'-5'_exonuclease_dom"/>
</dbReference>
<organism evidence="10 11">
    <name type="scientific">candidate division WWE3 bacterium RIFCSPLOWO2_01_FULL_42_11</name>
    <dbReference type="NCBI Taxonomy" id="1802627"/>
    <lineage>
        <taxon>Bacteria</taxon>
        <taxon>Katanobacteria</taxon>
    </lineage>
</organism>
<dbReference type="Proteomes" id="UP000178964">
    <property type="component" value="Unassembled WGS sequence"/>
</dbReference>
<evidence type="ECO:0000259" key="8">
    <source>
        <dbReference type="SMART" id="SM00474"/>
    </source>
</evidence>
<evidence type="ECO:0000256" key="3">
    <source>
        <dbReference type="ARBA" id="ARBA00020311"/>
    </source>
</evidence>
<dbReference type="Gene3D" id="3.30.70.370">
    <property type="match status" value="1"/>
</dbReference>
<name>A0A1F4VSD4_UNCKA</name>
<dbReference type="PROSITE" id="PS00447">
    <property type="entry name" value="DNA_POLYMERASE_A"/>
    <property type="match status" value="1"/>
</dbReference>
<keyword evidence="4" id="KW-0808">Transferase</keyword>
<dbReference type="InterPro" id="IPR002298">
    <property type="entry name" value="DNA_polymerase_A"/>
</dbReference>
<comment type="similarity">
    <text evidence="1">Belongs to the DNA polymerase type-A family.</text>
</comment>
<dbReference type="SUPFAM" id="SSF53098">
    <property type="entry name" value="Ribonuclease H-like"/>
    <property type="match status" value="1"/>
</dbReference>
<accession>A0A1F4VSD4</accession>
<feature type="domain" description="DNA-directed DNA polymerase family A palm" evidence="9">
    <location>
        <begin position="353"/>
        <end position="566"/>
    </location>
</feature>
<evidence type="ECO:0000256" key="4">
    <source>
        <dbReference type="ARBA" id="ARBA00022679"/>
    </source>
</evidence>
<dbReference type="EMBL" id="MEVK01000010">
    <property type="protein sequence ID" value="OGC59703.1"/>
    <property type="molecule type" value="Genomic_DNA"/>
</dbReference>
<dbReference type="GO" id="GO:0003887">
    <property type="term" value="F:DNA-directed DNA polymerase activity"/>
    <property type="evidence" value="ECO:0007669"/>
    <property type="project" value="UniProtKB-KW"/>
</dbReference>
<dbReference type="SMART" id="SM00482">
    <property type="entry name" value="POLAc"/>
    <property type="match status" value="1"/>
</dbReference>
<dbReference type="GO" id="GO:0003677">
    <property type="term" value="F:DNA binding"/>
    <property type="evidence" value="ECO:0007669"/>
    <property type="project" value="InterPro"/>
</dbReference>
<dbReference type="Pfam" id="PF01612">
    <property type="entry name" value="DNA_pol_A_exo1"/>
    <property type="match status" value="1"/>
</dbReference>
<dbReference type="SUPFAM" id="SSF56672">
    <property type="entry name" value="DNA/RNA polymerases"/>
    <property type="match status" value="1"/>
</dbReference>
<evidence type="ECO:0000256" key="6">
    <source>
        <dbReference type="ARBA" id="ARBA00022932"/>
    </source>
</evidence>
<dbReference type="PANTHER" id="PTHR10133:SF62">
    <property type="entry name" value="DNA POLYMERASE THETA"/>
    <property type="match status" value="1"/>
</dbReference>
<dbReference type="Gene3D" id="3.30.420.10">
    <property type="entry name" value="Ribonuclease H-like superfamily/Ribonuclease H"/>
    <property type="match status" value="1"/>
</dbReference>
<dbReference type="Gene3D" id="1.20.1060.10">
    <property type="entry name" value="Taq DNA Polymerase, Chain T, domain 4"/>
    <property type="match status" value="1"/>
</dbReference>
<dbReference type="SMART" id="SM00474">
    <property type="entry name" value="35EXOc"/>
    <property type="match status" value="1"/>
</dbReference>
<dbReference type="CDD" id="cd06142">
    <property type="entry name" value="RNaseD_exo"/>
    <property type="match status" value="1"/>
</dbReference>
<dbReference type="Pfam" id="PF00476">
    <property type="entry name" value="DNA_pol_A"/>
    <property type="match status" value="1"/>
</dbReference>
<keyword evidence="5" id="KW-0548">Nucleotidyltransferase</keyword>
<dbReference type="AlphaFoldDB" id="A0A1F4VSD4"/>
<dbReference type="Gene3D" id="1.10.150.20">
    <property type="entry name" value="5' to 3' exonuclease, C-terminal subdomain"/>
    <property type="match status" value="1"/>
</dbReference>
<dbReference type="PRINTS" id="PR00868">
    <property type="entry name" value="DNAPOLI"/>
</dbReference>
<proteinExistence type="inferred from homology"/>
<dbReference type="InterPro" id="IPR001098">
    <property type="entry name" value="DNA-dir_DNA_pol_A_palm_dom"/>
</dbReference>
<evidence type="ECO:0000313" key="11">
    <source>
        <dbReference type="Proteomes" id="UP000178964"/>
    </source>
</evidence>